<dbReference type="AlphaFoldDB" id="A0A8S1UMG5"/>
<sequence>MIIDTLRSLVQKQQQLYFGYENKNYKKKGQKQFSDDGLFFNNLYLRSKQIFISEKRMCVSQIKLC</sequence>
<dbReference type="Proteomes" id="UP000683925">
    <property type="component" value="Unassembled WGS sequence"/>
</dbReference>
<proteinExistence type="predicted"/>
<accession>A0A8S1UMG5</accession>
<dbReference type="EMBL" id="CAJJDP010000047">
    <property type="protein sequence ID" value="CAD8165735.1"/>
    <property type="molecule type" value="Genomic_DNA"/>
</dbReference>
<protein>
    <submittedName>
        <fullName evidence="1">Uncharacterized protein</fullName>
    </submittedName>
</protein>
<reference evidence="1" key="1">
    <citation type="submission" date="2021-01" db="EMBL/GenBank/DDBJ databases">
        <authorList>
            <consortium name="Genoscope - CEA"/>
            <person name="William W."/>
        </authorList>
    </citation>
    <scope>NUCLEOTIDE SEQUENCE</scope>
</reference>
<evidence type="ECO:0000313" key="1">
    <source>
        <dbReference type="EMBL" id="CAD8165735.1"/>
    </source>
</evidence>
<gene>
    <name evidence="1" type="ORF">POCTA_138.1.T0470097</name>
</gene>
<evidence type="ECO:0000313" key="2">
    <source>
        <dbReference type="Proteomes" id="UP000683925"/>
    </source>
</evidence>
<name>A0A8S1UMG5_PAROT</name>
<comment type="caution">
    <text evidence="1">The sequence shown here is derived from an EMBL/GenBank/DDBJ whole genome shotgun (WGS) entry which is preliminary data.</text>
</comment>
<keyword evidence="2" id="KW-1185">Reference proteome</keyword>
<organism evidence="1 2">
    <name type="scientific">Paramecium octaurelia</name>
    <dbReference type="NCBI Taxonomy" id="43137"/>
    <lineage>
        <taxon>Eukaryota</taxon>
        <taxon>Sar</taxon>
        <taxon>Alveolata</taxon>
        <taxon>Ciliophora</taxon>
        <taxon>Intramacronucleata</taxon>
        <taxon>Oligohymenophorea</taxon>
        <taxon>Peniculida</taxon>
        <taxon>Parameciidae</taxon>
        <taxon>Paramecium</taxon>
    </lineage>
</organism>